<accession>R7SK66</accession>
<organism evidence="1 2">
    <name type="scientific">Dichomitus squalens (strain LYAD-421)</name>
    <name type="common">Western red white-rot fungus</name>
    <dbReference type="NCBI Taxonomy" id="732165"/>
    <lineage>
        <taxon>Eukaryota</taxon>
        <taxon>Fungi</taxon>
        <taxon>Dikarya</taxon>
        <taxon>Basidiomycota</taxon>
        <taxon>Agaricomycotina</taxon>
        <taxon>Agaricomycetes</taxon>
        <taxon>Polyporales</taxon>
        <taxon>Polyporaceae</taxon>
        <taxon>Dichomitus</taxon>
    </lineage>
</organism>
<dbReference type="AlphaFoldDB" id="R7SK66"/>
<dbReference type="GeneID" id="18841513"/>
<dbReference type="RefSeq" id="XP_007371819.1">
    <property type="nucleotide sequence ID" value="XM_007371757.1"/>
</dbReference>
<sequence>IIIWSQSIEEHRHNVQLVLQALHDAHLYCSDKKTQLFLLEVDFLGHHISA</sequence>
<gene>
    <name evidence="1" type="ORF">DICSQDRAFT_19241</name>
</gene>
<dbReference type="OMA" id="THLFCTE"/>
<dbReference type="KEGG" id="dsq:DICSQDRAFT_19241"/>
<proteinExistence type="predicted"/>
<evidence type="ECO:0000313" key="1">
    <source>
        <dbReference type="EMBL" id="EJF55442.1"/>
    </source>
</evidence>
<reference evidence="1 2" key="1">
    <citation type="journal article" date="2012" name="Science">
        <title>The Paleozoic origin of enzymatic lignin decomposition reconstructed from 31 fungal genomes.</title>
        <authorList>
            <person name="Floudas D."/>
            <person name="Binder M."/>
            <person name="Riley R."/>
            <person name="Barry K."/>
            <person name="Blanchette R.A."/>
            <person name="Henrissat B."/>
            <person name="Martinez A.T."/>
            <person name="Otillar R."/>
            <person name="Spatafora J.W."/>
            <person name="Yadav J.S."/>
            <person name="Aerts A."/>
            <person name="Benoit I."/>
            <person name="Boyd A."/>
            <person name="Carlson A."/>
            <person name="Copeland A."/>
            <person name="Coutinho P.M."/>
            <person name="de Vries R.P."/>
            <person name="Ferreira P."/>
            <person name="Findley K."/>
            <person name="Foster B."/>
            <person name="Gaskell J."/>
            <person name="Glotzer D."/>
            <person name="Gorecki P."/>
            <person name="Heitman J."/>
            <person name="Hesse C."/>
            <person name="Hori C."/>
            <person name="Igarashi K."/>
            <person name="Jurgens J.A."/>
            <person name="Kallen N."/>
            <person name="Kersten P."/>
            <person name="Kohler A."/>
            <person name="Kuees U."/>
            <person name="Kumar T.K.A."/>
            <person name="Kuo A."/>
            <person name="LaButti K."/>
            <person name="Larrondo L.F."/>
            <person name="Lindquist E."/>
            <person name="Ling A."/>
            <person name="Lombard V."/>
            <person name="Lucas S."/>
            <person name="Lundell T."/>
            <person name="Martin R."/>
            <person name="McLaughlin D.J."/>
            <person name="Morgenstern I."/>
            <person name="Morin E."/>
            <person name="Murat C."/>
            <person name="Nagy L.G."/>
            <person name="Nolan M."/>
            <person name="Ohm R.A."/>
            <person name="Patyshakuliyeva A."/>
            <person name="Rokas A."/>
            <person name="Ruiz-Duenas F.J."/>
            <person name="Sabat G."/>
            <person name="Salamov A."/>
            <person name="Samejima M."/>
            <person name="Schmutz J."/>
            <person name="Slot J.C."/>
            <person name="St John F."/>
            <person name="Stenlid J."/>
            <person name="Sun H."/>
            <person name="Sun S."/>
            <person name="Syed K."/>
            <person name="Tsang A."/>
            <person name="Wiebenga A."/>
            <person name="Young D."/>
            <person name="Pisabarro A."/>
            <person name="Eastwood D.C."/>
            <person name="Martin F."/>
            <person name="Cullen D."/>
            <person name="Grigoriev I.V."/>
            <person name="Hibbett D.S."/>
        </authorList>
    </citation>
    <scope>NUCLEOTIDE SEQUENCE [LARGE SCALE GENOMIC DNA]</scope>
    <source>
        <strain evidence="1 2">LYAD-421 SS1</strain>
    </source>
</reference>
<feature type="non-terminal residue" evidence="1">
    <location>
        <position position="50"/>
    </location>
</feature>
<dbReference type="HOGENOM" id="CLU_3074489_0_0_1"/>
<dbReference type="InterPro" id="IPR043502">
    <property type="entry name" value="DNA/RNA_pol_sf"/>
</dbReference>
<protein>
    <recommendedName>
        <fullName evidence="3">Reverse transcriptase domain-containing protein</fullName>
    </recommendedName>
</protein>
<dbReference type="Gene3D" id="3.30.70.270">
    <property type="match status" value="1"/>
</dbReference>
<dbReference type="EMBL" id="JH719644">
    <property type="protein sequence ID" value="EJF55442.1"/>
    <property type="molecule type" value="Genomic_DNA"/>
</dbReference>
<dbReference type="SUPFAM" id="SSF56672">
    <property type="entry name" value="DNA/RNA polymerases"/>
    <property type="match status" value="1"/>
</dbReference>
<evidence type="ECO:0000313" key="2">
    <source>
        <dbReference type="Proteomes" id="UP000053319"/>
    </source>
</evidence>
<name>R7SK66_DICSQ</name>
<dbReference type="InterPro" id="IPR043128">
    <property type="entry name" value="Rev_trsase/Diguanyl_cyclase"/>
</dbReference>
<feature type="non-terminal residue" evidence="1">
    <location>
        <position position="1"/>
    </location>
</feature>
<evidence type="ECO:0008006" key="3">
    <source>
        <dbReference type="Google" id="ProtNLM"/>
    </source>
</evidence>
<dbReference type="Proteomes" id="UP000053319">
    <property type="component" value="Unassembled WGS sequence"/>
</dbReference>